<dbReference type="PANTHER" id="PTHR33639:SF2">
    <property type="entry name" value="DUF393 DOMAIN-CONTAINING PROTEIN"/>
    <property type="match status" value="1"/>
</dbReference>
<organism evidence="1 2">
    <name type="scientific">Larkinella terrae</name>
    <dbReference type="NCBI Taxonomy" id="2025311"/>
    <lineage>
        <taxon>Bacteria</taxon>
        <taxon>Pseudomonadati</taxon>
        <taxon>Bacteroidota</taxon>
        <taxon>Cytophagia</taxon>
        <taxon>Cytophagales</taxon>
        <taxon>Spirosomataceae</taxon>
        <taxon>Larkinella</taxon>
    </lineage>
</organism>
<sequence>MEIIAFDGVCNLCNGAVNFIIDHDPKNRFRFVALQSETGRELLNRYPPANSPVDSIVLIRNGQSLVKSDAALAIARHLSGAWPVLTVFRIIPRFLRDAAYDLIARNRYRFFGKLDACRLPTPELKARFLE</sequence>
<protein>
    <submittedName>
        <fullName evidence="1">DUF393 domain-containing protein</fullName>
    </submittedName>
</protein>
<dbReference type="OrthoDB" id="9785438at2"/>
<dbReference type="AlphaFoldDB" id="A0A7K0ENZ8"/>
<dbReference type="EMBL" id="WJXZ01000012">
    <property type="protein sequence ID" value="MRS63563.1"/>
    <property type="molecule type" value="Genomic_DNA"/>
</dbReference>
<dbReference type="RefSeq" id="WP_154176910.1">
    <property type="nucleotide sequence ID" value="NZ_WJXZ01000012.1"/>
</dbReference>
<comment type="caution">
    <text evidence="1">The sequence shown here is derived from an EMBL/GenBank/DDBJ whole genome shotgun (WGS) entry which is preliminary data.</text>
</comment>
<accession>A0A7K0ENZ8</accession>
<evidence type="ECO:0000313" key="1">
    <source>
        <dbReference type="EMBL" id="MRS63563.1"/>
    </source>
</evidence>
<dbReference type="Pfam" id="PF04134">
    <property type="entry name" value="DCC1-like"/>
    <property type="match status" value="1"/>
</dbReference>
<dbReference type="PANTHER" id="PTHR33639">
    <property type="entry name" value="THIOL-DISULFIDE OXIDOREDUCTASE DCC"/>
    <property type="match status" value="1"/>
</dbReference>
<dbReference type="InterPro" id="IPR052927">
    <property type="entry name" value="DCC_oxidoreductase"/>
</dbReference>
<evidence type="ECO:0000313" key="2">
    <source>
        <dbReference type="Proteomes" id="UP000441754"/>
    </source>
</evidence>
<dbReference type="InterPro" id="IPR007263">
    <property type="entry name" value="DCC1-like"/>
</dbReference>
<gene>
    <name evidence="1" type="ORF">GJJ30_19835</name>
</gene>
<name>A0A7K0ENZ8_9BACT</name>
<reference evidence="1 2" key="1">
    <citation type="journal article" date="2018" name="Antonie Van Leeuwenhoek">
        <title>Larkinella terrae sp. nov., isolated from soil on Jeju Island, South Korea.</title>
        <authorList>
            <person name="Ten L.N."/>
            <person name="Jeon J."/>
            <person name="Park S.J."/>
            <person name="Park S."/>
            <person name="Lee S.Y."/>
            <person name="Kim M.K."/>
            <person name="Jung H.Y."/>
        </authorList>
    </citation>
    <scope>NUCLEOTIDE SEQUENCE [LARGE SCALE GENOMIC DNA]</scope>
    <source>
        <strain evidence="1 2">KCTC 52001</strain>
    </source>
</reference>
<proteinExistence type="predicted"/>
<keyword evidence="2" id="KW-1185">Reference proteome</keyword>
<dbReference type="Proteomes" id="UP000441754">
    <property type="component" value="Unassembled WGS sequence"/>
</dbReference>
<dbReference type="GO" id="GO:0015035">
    <property type="term" value="F:protein-disulfide reductase activity"/>
    <property type="evidence" value="ECO:0007669"/>
    <property type="project" value="InterPro"/>
</dbReference>